<evidence type="ECO:0000256" key="6">
    <source>
        <dbReference type="HAMAP-Rule" id="MF_01871"/>
    </source>
</evidence>
<comment type="function">
    <text evidence="6">Part of an energy-coupled inorganic carbon pump.</text>
</comment>
<dbReference type="PANTHER" id="PTHR38344:SF1">
    <property type="entry name" value="INORGANIC CARBON TRANSPORTER SUBUNIT DABA-RELATED"/>
    <property type="match status" value="1"/>
</dbReference>
<dbReference type="GO" id="GO:0008270">
    <property type="term" value="F:zinc ion binding"/>
    <property type="evidence" value="ECO:0007669"/>
    <property type="project" value="UniProtKB-UniRule"/>
</dbReference>
<keyword evidence="4 6" id="KW-0862">Zinc</keyword>
<gene>
    <name evidence="6" type="primary">dabA</name>
    <name evidence="7" type="ORF">HFQ13_05985</name>
</gene>
<evidence type="ECO:0000256" key="4">
    <source>
        <dbReference type="ARBA" id="ARBA00022833"/>
    </source>
</evidence>
<dbReference type="RefSeq" id="WP_215885434.1">
    <property type="nucleotide sequence ID" value="NZ_JAAXYO010000066.1"/>
</dbReference>
<dbReference type="EMBL" id="JAAXYO010000066">
    <property type="protein sequence ID" value="MBU2787753.1"/>
    <property type="molecule type" value="Genomic_DNA"/>
</dbReference>
<evidence type="ECO:0000256" key="3">
    <source>
        <dbReference type="ARBA" id="ARBA00022723"/>
    </source>
</evidence>
<feature type="binding site" evidence="6">
    <location>
        <position position="526"/>
    </location>
    <ligand>
        <name>Zn(2+)</name>
        <dbReference type="ChEBI" id="CHEBI:29105"/>
    </ligand>
</feature>
<dbReference type="GO" id="GO:0005886">
    <property type="term" value="C:plasma membrane"/>
    <property type="evidence" value="ECO:0007669"/>
    <property type="project" value="UniProtKB-SubCell"/>
</dbReference>
<dbReference type="PANTHER" id="PTHR38344">
    <property type="entry name" value="UPF0753 PROTEIN AQ_863"/>
    <property type="match status" value="1"/>
</dbReference>
<reference evidence="7" key="1">
    <citation type="journal article" date="2021" name="ISME J.">
        <title>Genomic evolution of the class Acidithiobacillia: deep-branching Proteobacteria living in extreme acidic conditions.</title>
        <authorList>
            <person name="Moya-Beltran A."/>
            <person name="Beard S."/>
            <person name="Rojas-Villalobos C."/>
            <person name="Issotta F."/>
            <person name="Gallardo Y."/>
            <person name="Ulloa R."/>
            <person name="Giaveno A."/>
            <person name="Degli Esposti M."/>
            <person name="Johnson D.B."/>
            <person name="Quatrini R."/>
        </authorList>
    </citation>
    <scope>NUCLEOTIDE SEQUENCE</scope>
    <source>
        <strain evidence="7">VAN18-1</strain>
    </source>
</reference>
<comment type="subcellular location">
    <subcellularLocation>
        <location evidence="6">Cell membrane</location>
        <topology evidence="6">Peripheral membrane protein</topology>
    </subcellularLocation>
</comment>
<comment type="similarity">
    <text evidence="6">Belongs to the inorganic carbon transporter (TC 9.A.2) DabA family.</text>
</comment>
<comment type="cofactor">
    <cofactor evidence="6">
        <name>Zn(2+)</name>
        <dbReference type="ChEBI" id="CHEBI:29105"/>
    </cofactor>
</comment>
<keyword evidence="8" id="KW-1185">Reference proteome</keyword>
<feature type="binding site" evidence="6">
    <location>
        <position position="511"/>
    </location>
    <ligand>
        <name>Zn(2+)</name>
        <dbReference type="ChEBI" id="CHEBI:29105"/>
    </ligand>
</feature>
<keyword evidence="3 6" id="KW-0479">Metal-binding</keyword>
<dbReference type="InterPro" id="IPR018752">
    <property type="entry name" value="DabA"/>
</dbReference>
<dbReference type="HAMAP" id="MF_01871">
    <property type="entry name" value="DabA"/>
    <property type="match status" value="1"/>
</dbReference>
<evidence type="ECO:0000256" key="1">
    <source>
        <dbReference type="ARBA" id="ARBA00022448"/>
    </source>
</evidence>
<keyword evidence="5 6" id="KW-0472">Membrane</keyword>
<organism evidence="7 8">
    <name type="scientific">Igneacidithiobacillus copahuensis</name>
    <dbReference type="NCBI Taxonomy" id="2724909"/>
    <lineage>
        <taxon>Bacteria</taxon>
        <taxon>Pseudomonadati</taxon>
        <taxon>Pseudomonadota</taxon>
        <taxon>Acidithiobacillia</taxon>
        <taxon>Acidithiobacillales</taxon>
        <taxon>Acidithiobacillaceae</taxon>
        <taxon>Igneacidithiobacillus</taxon>
    </lineage>
</organism>
<protein>
    <recommendedName>
        <fullName evidence="6">Probable inorganic carbon transporter subunit DabA</fullName>
    </recommendedName>
</protein>
<name>A0AAE2YPQ2_9PROT</name>
<dbReference type="AlphaFoldDB" id="A0AAE2YPQ2"/>
<keyword evidence="2 6" id="KW-1003">Cell membrane</keyword>
<comment type="subunit">
    <text evidence="6">Forms a complex with DabB.</text>
</comment>
<evidence type="ECO:0000256" key="5">
    <source>
        <dbReference type="ARBA" id="ARBA00023136"/>
    </source>
</evidence>
<accession>A0AAE2YPQ2</accession>
<proteinExistence type="inferred from homology"/>
<comment type="caution">
    <text evidence="7">The sequence shown here is derived from an EMBL/GenBank/DDBJ whole genome shotgun (WGS) entry which is preliminary data.</text>
</comment>
<sequence>MKEEIMQKQWEEAVQQACARIAPVWPLDSFVAVNPYWGFVEQDFAETAVYLNRLSGEKLFLDRSWFRQQWEAGKMRIEDVQAAAADFAQTLSSSEVHRYLRREETPPTQPLALLSNVLHRPDAPALEDFLLDQIGQFLAAYYDRGQAAWTRPGAADEQGLFDAWRQYALRNRSASVIGIGDIRRILLQVPREAAAARQWALEILQIPDGLLSDYLLALLKSIGGWASWCRYQVWQAELQGKSRSDLPELLSIRLVWEAMLHAFASPEKRKQWRNGLRRWQHGEVQPLQREMELREACLRALEKNFRQGIARQFHRRREDSPVASATRPRLQAAFCIDVRSEVFRRHLESVMEDAQTIGFAGFFGVPLQYQRAGECHARGHLPVLLPAKMTAQESLPGNLQEKRLGRLRRRAEWKQFKTAAASCFSFVESSGVAYGFRMLSESLGWQQPSQAPDQAGLSADEMRQVHPVLADAAFTGNAEAKAEAKTELAEEILRGLGLTQSFAELVLLFGHGSTTTNNAHRAGLDCGACAGQTGEVSARVTVDLLNDAAVRSGLRQRGIAIPSDTVFLAGMHDTTLDQTQLYPSSLAPAPELLQEVREALQRAGDLTRLERITKLVPGVSDSQQAERLLTWRGKDWSQVRPEWALAGNAAFIAAPRWRTAGANLAGRAFLHDYDAKKDADFAVLTLIMTAPLVVASWINLQYYGSTVDNLRQGSGNKVLHNVVGGLVGVLEGNGGDLRVGLAVQSLLDGYELRHEPLRLSVFIEAPQAAMDQIIAAHAVLTNLVDKRWIILFQINEDGTLHERLPGGGWQTRAM</sequence>
<dbReference type="Proteomes" id="UP001197378">
    <property type="component" value="Unassembled WGS sequence"/>
</dbReference>
<evidence type="ECO:0000256" key="2">
    <source>
        <dbReference type="ARBA" id="ARBA00022475"/>
    </source>
</evidence>
<feature type="binding site" evidence="6">
    <location>
        <position position="335"/>
    </location>
    <ligand>
        <name>Zn(2+)</name>
        <dbReference type="ChEBI" id="CHEBI:29105"/>
    </ligand>
</feature>
<dbReference type="Pfam" id="PF10070">
    <property type="entry name" value="DabA"/>
    <property type="match status" value="1"/>
</dbReference>
<keyword evidence="1 6" id="KW-0813">Transport</keyword>
<feature type="binding site" evidence="6">
    <location>
        <position position="337"/>
    </location>
    <ligand>
        <name>Zn(2+)</name>
        <dbReference type="ChEBI" id="CHEBI:29105"/>
    </ligand>
</feature>
<evidence type="ECO:0000313" key="8">
    <source>
        <dbReference type="Proteomes" id="UP001197378"/>
    </source>
</evidence>
<evidence type="ECO:0000313" key="7">
    <source>
        <dbReference type="EMBL" id="MBU2787753.1"/>
    </source>
</evidence>